<evidence type="ECO:0000313" key="3">
    <source>
        <dbReference type="Proteomes" id="UP000621500"/>
    </source>
</evidence>
<name>A0ABQ4EGV0_9ACTN</name>
<comment type="caution">
    <text evidence="2">The sequence shown here is derived from an EMBL/GenBank/DDBJ whole genome shotgun (WGS) entry which is preliminary data.</text>
</comment>
<dbReference type="InterPro" id="IPR000863">
    <property type="entry name" value="Sulfotransferase_dom"/>
</dbReference>
<protein>
    <recommendedName>
        <fullName evidence="1">Sulfotransferase domain-containing protein</fullName>
    </recommendedName>
</protein>
<proteinExistence type="predicted"/>
<accession>A0ABQ4EGV0</accession>
<reference evidence="2 3" key="1">
    <citation type="submission" date="2021-01" db="EMBL/GenBank/DDBJ databases">
        <title>Whole genome shotgun sequence of Plantactinospora mayteni NBRC 109088.</title>
        <authorList>
            <person name="Komaki H."/>
            <person name="Tamura T."/>
        </authorList>
    </citation>
    <scope>NUCLEOTIDE SEQUENCE [LARGE SCALE GENOMIC DNA]</scope>
    <source>
        <strain evidence="2 3">NBRC 109088</strain>
    </source>
</reference>
<evidence type="ECO:0000313" key="2">
    <source>
        <dbReference type="EMBL" id="GIG93943.1"/>
    </source>
</evidence>
<keyword evidence="3" id="KW-1185">Reference proteome</keyword>
<sequence length="321" mass="35753">MESPPAGQAIIISTGRCGSTLLSDLVAEQSDTLSAHEFFASVETWTGARGVLSGAEYWSRLSSPRPELATLFRIGLGPAEVCYPADGRWAGNLVELPRVLATTLPKISSDPDHLFDMLAELVPGFPAQSLARHHQMFLDLLTSLAARRRWVERSGGSSHLARYLLEEFPTAKIVYLTRNREDTARSMSRHSSFQLLQLRLEFLGQYGIDPFEVGADQQVPEELERYLPSRLTAETMSERGQDVQRYRGLCAFLTSEAEQAIADAGPRDLLRMTYEELVDDPLAQLARLGRFLEFDDWEQWAQRVAGAVESGPRQRDAAAIA</sequence>
<dbReference type="Gene3D" id="3.40.50.300">
    <property type="entry name" value="P-loop containing nucleotide triphosphate hydrolases"/>
    <property type="match status" value="1"/>
</dbReference>
<gene>
    <name evidence="2" type="ORF">Pma05_05160</name>
</gene>
<feature type="domain" description="Sulfotransferase" evidence="1">
    <location>
        <begin position="8"/>
        <end position="295"/>
    </location>
</feature>
<dbReference type="Proteomes" id="UP000621500">
    <property type="component" value="Unassembled WGS sequence"/>
</dbReference>
<dbReference type="RefSeq" id="WP_203855615.1">
    <property type="nucleotide sequence ID" value="NZ_BAAAZQ010000002.1"/>
</dbReference>
<evidence type="ECO:0000259" key="1">
    <source>
        <dbReference type="Pfam" id="PF00685"/>
    </source>
</evidence>
<organism evidence="2 3">
    <name type="scientific">Plantactinospora mayteni</name>
    <dbReference type="NCBI Taxonomy" id="566021"/>
    <lineage>
        <taxon>Bacteria</taxon>
        <taxon>Bacillati</taxon>
        <taxon>Actinomycetota</taxon>
        <taxon>Actinomycetes</taxon>
        <taxon>Micromonosporales</taxon>
        <taxon>Micromonosporaceae</taxon>
        <taxon>Plantactinospora</taxon>
    </lineage>
</organism>
<dbReference type="SUPFAM" id="SSF52540">
    <property type="entry name" value="P-loop containing nucleoside triphosphate hydrolases"/>
    <property type="match status" value="1"/>
</dbReference>
<dbReference type="Pfam" id="PF00685">
    <property type="entry name" value="Sulfotransfer_1"/>
    <property type="match status" value="1"/>
</dbReference>
<dbReference type="EMBL" id="BONX01000003">
    <property type="protein sequence ID" value="GIG93943.1"/>
    <property type="molecule type" value="Genomic_DNA"/>
</dbReference>
<dbReference type="InterPro" id="IPR027417">
    <property type="entry name" value="P-loop_NTPase"/>
</dbReference>